<dbReference type="InterPro" id="IPR000322">
    <property type="entry name" value="Glyco_hydro_31_TIM"/>
</dbReference>
<dbReference type="RefSeq" id="XP_002792555.2">
    <property type="nucleotide sequence ID" value="XM_002792509.2"/>
</dbReference>
<dbReference type="GeneID" id="9095817"/>
<evidence type="ECO:0000256" key="1">
    <source>
        <dbReference type="RuleBase" id="RU361185"/>
    </source>
</evidence>
<gene>
    <name evidence="4" type="ORF">PAAG_05284</name>
</gene>
<evidence type="ECO:0000313" key="4">
    <source>
        <dbReference type="EMBL" id="EEH34235.2"/>
    </source>
</evidence>
<dbReference type="Pfam" id="PF01055">
    <property type="entry name" value="Glyco_hydro_31_2nd"/>
    <property type="match status" value="1"/>
</dbReference>
<dbReference type="OrthoDB" id="5839090at2759"/>
<name>C1H3E1_PARBA</name>
<feature type="region of interest" description="Disordered" evidence="2">
    <location>
        <begin position="114"/>
        <end position="162"/>
    </location>
</feature>
<accession>C1H3E1</accession>
<dbReference type="AlphaFoldDB" id="C1H3E1"/>
<evidence type="ECO:0000256" key="2">
    <source>
        <dbReference type="SAM" id="MobiDB-lite"/>
    </source>
</evidence>
<dbReference type="GO" id="GO:0004553">
    <property type="term" value="F:hydrolase activity, hydrolyzing O-glycosyl compounds"/>
    <property type="evidence" value="ECO:0007669"/>
    <property type="project" value="InterPro"/>
</dbReference>
<reference evidence="4 5" key="1">
    <citation type="journal article" date="2011" name="PLoS Genet.">
        <title>Comparative genomic analysis of human fungal pathogens causing paracoccidioidomycosis.</title>
        <authorList>
            <person name="Desjardins C.A."/>
            <person name="Champion M.D."/>
            <person name="Holder J.W."/>
            <person name="Muszewska A."/>
            <person name="Goldberg J."/>
            <person name="Bailao A.M."/>
            <person name="Brigido M.M."/>
            <person name="Ferreira M.E."/>
            <person name="Garcia A.M."/>
            <person name="Grynberg M."/>
            <person name="Gujja S."/>
            <person name="Heiman D.I."/>
            <person name="Henn M.R."/>
            <person name="Kodira C.D."/>
            <person name="Leon-Narvaez H."/>
            <person name="Longo L.V."/>
            <person name="Ma L.J."/>
            <person name="Malavazi I."/>
            <person name="Matsuo A.L."/>
            <person name="Morais F.V."/>
            <person name="Pereira M."/>
            <person name="Rodriguez-Brito S."/>
            <person name="Sakthikumar S."/>
            <person name="Salem-Izacc S.M."/>
            <person name="Sykes S.M."/>
            <person name="Teixeira M.M."/>
            <person name="Vallejo M.C."/>
            <person name="Walter M.E."/>
            <person name="Yandava C."/>
            <person name="Young S."/>
            <person name="Zeng Q."/>
            <person name="Zucker J."/>
            <person name="Felipe M.S."/>
            <person name="Goldman G.H."/>
            <person name="Haas B.J."/>
            <person name="McEwen J.G."/>
            <person name="Nino-Vega G."/>
            <person name="Puccia R."/>
            <person name="San-Blas G."/>
            <person name="Soares C.M."/>
            <person name="Birren B.W."/>
            <person name="Cuomo C.A."/>
        </authorList>
    </citation>
    <scope>NUCLEOTIDE SEQUENCE [LARGE SCALE GENOMIC DNA]</scope>
    <source>
        <strain evidence="5">ATCC MYA-826 / Pb01</strain>
    </source>
</reference>
<dbReference type="STRING" id="502779.C1H3E1"/>
<organism evidence="4 5">
    <name type="scientific">Paracoccidioides lutzii (strain ATCC MYA-826 / Pb01)</name>
    <name type="common">Paracoccidioides brasiliensis</name>
    <dbReference type="NCBI Taxonomy" id="502779"/>
    <lineage>
        <taxon>Eukaryota</taxon>
        <taxon>Fungi</taxon>
        <taxon>Dikarya</taxon>
        <taxon>Ascomycota</taxon>
        <taxon>Pezizomycotina</taxon>
        <taxon>Eurotiomycetes</taxon>
        <taxon>Eurotiomycetidae</taxon>
        <taxon>Onygenales</taxon>
        <taxon>Ajellomycetaceae</taxon>
        <taxon>Paracoccidioides</taxon>
    </lineage>
</organism>
<keyword evidence="1" id="KW-0378">Hydrolase</keyword>
<evidence type="ECO:0000313" key="5">
    <source>
        <dbReference type="Proteomes" id="UP000002059"/>
    </source>
</evidence>
<dbReference type="GO" id="GO:0005975">
    <property type="term" value="P:carbohydrate metabolic process"/>
    <property type="evidence" value="ECO:0007669"/>
    <property type="project" value="InterPro"/>
</dbReference>
<sequence length="162" mass="18220">MVDPAVSYPDNRAFNRGMELDIFLKRSEDSVFKDTTEGFHVRAVISLTNGMCVVWSGDSFSGLAPSKHWRLLDQLILEIFDPKKGVSDGLWIDMNELSNFCDFPGEVTWKYRRPRPPAVRPNPPPIAGPLPHSNRSSANVKRADNHGHKNGTTKQQTYLPSI</sequence>
<keyword evidence="1" id="KW-0326">Glycosidase</keyword>
<dbReference type="HOGENOM" id="CLU_1635914_0_0_1"/>
<keyword evidence="5" id="KW-1185">Reference proteome</keyword>
<evidence type="ECO:0000259" key="3">
    <source>
        <dbReference type="Pfam" id="PF01055"/>
    </source>
</evidence>
<feature type="compositionally biased region" description="Pro residues" evidence="2">
    <location>
        <begin position="116"/>
        <end position="128"/>
    </location>
</feature>
<dbReference type="EMBL" id="KN294005">
    <property type="protein sequence ID" value="EEH34235.2"/>
    <property type="molecule type" value="Genomic_DNA"/>
</dbReference>
<proteinExistence type="inferred from homology"/>
<dbReference type="KEGG" id="pbl:PAAG_05284"/>
<dbReference type="eggNOG" id="KOG1065">
    <property type="taxonomic scope" value="Eukaryota"/>
</dbReference>
<feature type="compositionally biased region" description="Polar residues" evidence="2">
    <location>
        <begin position="150"/>
        <end position="162"/>
    </location>
</feature>
<dbReference type="VEuPathDB" id="FungiDB:PAAG_05284"/>
<dbReference type="InterPro" id="IPR030458">
    <property type="entry name" value="Glyco_hydro_31_AS"/>
</dbReference>
<dbReference type="Gene3D" id="3.20.20.80">
    <property type="entry name" value="Glycosidases"/>
    <property type="match status" value="1"/>
</dbReference>
<protein>
    <recommendedName>
        <fullName evidence="3">Glycoside hydrolase family 31 TIM barrel domain-containing protein</fullName>
    </recommendedName>
</protein>
<feature type="domain" description="Glycoside hydrolase family 31 TIM barrel" evidence="3">
    <location>
        <begin position="1"/>
        <end position="113"/>
    </location>
</feature>
<dbReference type="PROSITE" id="PS00129">
    <property type="entry name" value="GLYCOSYL_HYDROL_F31_1"/>
    <property type="match status" value="1"/>
</dbReference>
<dbReference type="Proteomes" id="UP000002059">
    <property type="component" value="Partially assembled WGS sequence"/>
</dbReference>
<comment type="similarity">
    <text evidence="1">Belongs to the glycosyl hydrolase 31 family.</text>
</comment>